<comment type="caution">
    <text evidence="10">The sequence shown here is derived from an EMBL/GenBank/DDBJ whole genome shotgun (WGS) entry which is preliminary data.</text>
</comment>
<evidence type="ECO:0000256" key="2">
    <source>
        <dbReference type="ARBA" id="ARBA00023012"/>
    </source>
</evidence>
<evidence type="ECO:0000256" key="5">
    <source>
        <dbReference type="ARBA" id="ARBA00023163"/>
    </source>
</evidence>
<dbReference type="GO" id="GO:0032993">
    <property type="term" value="C:protein-DNA complex"/>
    <property type="evidence" value="ECO:0007669"/>
    <property type="project" value="TreeGrafter"/>
</dbReference>
<feature type="domain" description="OmpR/PhoB-type" evidence="9">
    <location>
        <begin position="125"/>
        <end position="222"/>
    </location>
</feature>
<feature type="DNA-binding region" description="OmpR/PhoB-type" evidence="7">
    <location>
        <begin position="125"/>
        <end position="222"/>
    </location>
</feature>
<dbReference type="PANTHER" id="PTHR48111:SF41">
    <property type="entry name" value="TRANSCRIPTIONAL REGULATORY PROTEIN CUSR-RELATED"/>
    <property type="match status" value="1"/>
</dbReference>
<dbReference type="InterPro" id="IPR039420">
    <property type="entry name" value="WalR-like"/>
</dbReference>
<dbReference type="Gene3D" id="1.10.10.10">
    <property type="entry name" value="Winged helix-like DNA-binding domain superfamily/Winged helix DNA-binding domain"/>
    <property type="match status" value="1"/>
</dbReference>
<dbReference type="GO" id="GO:0000976">
    <property type="term" value="F:transcription cis-regulatory region binding"/>
    <property type="evidence" value="ECO:0007669"/>
    <property type="project" value="TreeGrafter"/>
</dbReference>
<dbReference type="FunFam" id="1.10.10.10:FF:000005">
    <property type="entry name" value="Two-component system response regulator"/>
    <property type="match status" value="1"/>
</dbReference>
<dbReference type="SMART" id="SM00448">
    <property type="entry name" value="REC"/>
    <property type="match status" value="1"/>
</dbReference>
<dbReference type="InterPro" id="IPR011006">
    <property type="entry name" value="CheY-like_superfamily"/>
</dbReference>
<name>A0A329B9R4_9BURK</name>
<accession>A0A329B9R4</accession>
<keyword evidence="4 7" id="KW-0238">DNA-binding</keyword>
<dbReference type="PROSITE" id="PS51755">
    <property type="entry name" value="OMPR_PHOB"/>
    <property type="match status" value="1"/>
</dbReference>
<dbReference type="InterPro" id="IPR001789">
    <property type="entry name" value="Sig_transdc_resp-reg_receiver"/>
</dbReference>
<dbReference type="Pfam" id="PF00072">
    <property type="entry name" value="Response_reg"/>
    <property type="match status" value="1"/>
</dbReference>
<protein>
    <submittedName>
        <fullName evidence="10">DNA-binding response OmpR family regulator</fullName>
    </submittedName>
</protein>
<dbReference type="SUPFAM" id="SSF52172">
    <property type="entry name" value="CheY-like"/>
    <property type="match status" value="1"/>
</dbReference>
<dbReference type="SUPFAM" id="SSF46894">
    <property type="entry name" value="C-terminal effector domain of the bipartite response regulators"/>
    <property type="match status" value="1"/>
</dbReference>
<dbReference type="PROSITE" id="PS50110">
    <property type="entry name" value="RESPONSE_REGULATORY"/>
    <property type="match status" value="1"/>
</dbReference>
<sequence length="222" mass="25073">MICLAHKITDRSEIVHTLNAGGLSAEVTDSGHQGISRLMSTGYDAVILSRTPPDLDGLSVLATLRGIGAQSPVLMVSPVADVHERIEGLRAGADDYMSMPFSFDEMLARIEVLLRTRPSLKKEVQPMLRVDSLRLDLVKRTLMFQQSKLRMQPTEFRLLEFMMRHAGQVLTRSMIFEAVWDRHFDPDTNLIDVHVARLRKKVRELGAQQMIRTVRGSGYRFG</sequence>
<evidence type="ECO:0000256" key="1">
    <source>
        <dbReference type="ARBA" id="ARBA00022553"/>
    </source>
</evidence>
<dbReference type="Proteomes" id="UP000248918">
    <property type="component" value="Unassembled WGS sequence"/>
</dbReference>
<dbReference type="PANTHER" id="PTHR48111">
    <property type="entry name" value="REGULATOR OF RPOS"/>
    <property type="match status" value="1"/>
</dbReference>
<dbReference type="AlphaFoldDB" id="A0A329B9R4"/>
<evidence type="ECO:0000256" key="4">
    <source>
        <dbReference type="ARBA" id="ARBA00023125"/>
    </source>
</evidence>
<keyword evidence="3" id="KW-0805">Transcription regulation</keyword>
<evidence type="ECO:0000259" key="8">
    <source>
        <dbReference type="PROSITE" id="PS50110"/>
    </source>
</evidence>
<evidence type="ECO:0000256" key="3">
    <source>
        <dbReference type="ARBA" id="ARBA00023015"/>
    </source>
</evidence>
<evidence type="ECO:0000313" key="11">
    <source>
        <dbReference type="Proteomes" id="UP000248918"/>
    </source>
</evidence>
<evidence type="ECO:0000313" key="10">
    <source>
        <dbReference type="EMBL" id="RAS17271.1"/>
    </source>
</evidence>
<dbReference type="InterPro" id="IPR016032">
    <property type="entry name" value="Sig_transdc_resp-reg_C-effctor"/>
</dbReference>
<gene>
    <name evidence="10" type="ORF">BX591_1491</name>
</gene>
<organism evidence="10 11">
    <name type="scientific">Paraburkholderia bryophila</name>
    <dbReference type="NCBI Taxonomy" id="420952"/>
    <lineage>
        <taxon>Bacteria</taxon>
        <taxon>Pseudomonadati</taxon>
        <taxon>Pseudomonadota</taxon>
        <taxon>Betaproteobacteria</taxon>
        <taxon>Burkholderiales</taxon>
        <taxon>Burkholderiaceae</taxon>
        <taxon>Paraburkholderia</taxon>
    </lineage>
</organism>
<keyword evidence="1" id="KW-0597">Phosphoprotein</keyword>
<evidence type="ECO:0000256" key="7">
    <source>
        <dbReference type="PROSITE-ProRule" id="PRU01091"/>
    </source>
</evidence>
<proteinExistence type="predicted"/>
<reference evidence="10 11" key="1">
    <citation type="submission" date="2018-06" db="EMBL/GenBank/DDBJ databases">
        <title>Genomic Encyclopedia of Type Strains, Phase III (KMG-III): the genomes of soil and plant-associated and newly described type strains.</title>
        <authorList>
            <person name="Whitman W."/>
        </authorList>
    </citation>
    <scope>NUCLEOTIDE SEQUENCE [LARGE SCALE GENOMIC DNA]</scope>
    <source>
        <strain evidence="10 11">LMG 23644</strain>
    </source>
</reference>
<dbReference type="InterPro" id="IPR001867">
    <property type="entry name" value="OmpR/PhoB-type_DNA-bd"/>
</dbReference>
<evidence type="ECO:0000256" key="6">
    <source>
        <dbReference type="PROSITE-ProRule" id="PRU00169"/>
    </source>
</evidence>
<evidence type="ECO:0000259" key="9">
    <source>
        <dbReference type="PROSITE" id="PS51755"/>
    </source>
</evidence>
<dbReference type="GO" id="GO:0000156">
    <property type="term" value="F:phosphorelay response regulator activity"/>
    <property type="evidence" value="ECO:0007669"/>
    <property type="project" value="TreeGrafter"/>
</dbReference>
<dbReference type="InterPro" id="IPR036388">
    <property type="entry name" value="WH-like_DNA-bd_sf"/>
</dbReference>
<dbReference type="Gene3D" id="3.40.50.2300">
    <property type="match status" value="1"/>
</dbReference>
<dbReference type="RefSeq" id="WP_111935808.1">
    <property type="nucleotide sequence ID" value="NZ_CADFFP010000049.1"/>
</dbReference>
<feature type="domain" description="Response regulatory" evidence="8">
    <location>
        <begin position="1"/>
        <end position="114"/>
    </location>
</feature>
<dbReference type="SMART" id="SM00862">
    <property type="entry name" value="Trans_reg_C"/>
    <property type="match status" value="1"/>
</dbReference>
<comment type="caution">
    <text evidence="6">Lacks conserved residue(s) required for the propagation of feature annotation.</text>
</comment>
<dbReference type="OrthoDB" id="9802426at2"/>
<dbReference type="CDD" id="cd00383">
    <property type="entry name" value="trans_reg_C"/>
    <property type="match status" value="1"/>
</dbReference>
<keyword evidence="2" id="KW-0902">Two-component regulatory system</keyword>
<dbReference type="GO" id="GO:0006355">
    <property type="term" value="P:regulation of DNA-templated transcription"/>
    <property type="evidence" value="ECO:0007669"/>
    <property type="project" value="InterPro"/>
</dbReference>
<keyword evidence="5" id="KW-0804">Transcription</keyword>
<dbReference type="Pfam" id="PF00486">
    <property type="entry name" value="Trans_reg_C"/>
    <property type="match status" value="1"/>
</dbReference>
<dbReference type="GO" id="GO:0005829">
    <property type="term" value="C:cytosol"/>
    <property type="evidence" value="ECO:0007669"/>
    <property type="project" value="TreeGrafter"/>
</dbReference>
<dbReference type="EMBL" id="QLTK01000049">
    <property type="protein sequence ID" value="RAS17271.1"/>
    <property type="molecule type" value="Genomic_DNA"/>
</dbReference>